<feature type="compositionally biased region" description="Polar residues" evidence="2">
    <location>
        <begin position="1961"/>
        <end position="1987"/>
    </location>
</feature>
<comment type="similarity">
    <text evidence="1">Belongs to the thiolase-like superfamily. Beta-ketoacyl-ACP synthases family.</text>
</comment>
<dbReference type="PROSITE" id="PS52004">
    <property type="entry name" value="KS3_2"/>
    <property type="match status" value="1"/>
</dbReference>
<keyword evidence="1" id="KW-0808">Transferase</keyword>
<sequence length="2379" mass="253722">MFEPIAVVGRACAFPGAPDPDTLWRNVLERRSCLTPVPPGRWRVDAEGVHNGGFVEVSGSTEPLYDWVLHGTQRALKESGARPEESGLVLGILPYPHEEAAKFAERVWRGETPGDPRNWFASGFPARHTAVTLGLGAGAFGLDAACASALYAVKHACDRLHDRTARVMIAGAVNRADNLFLHRGFQALSAASPTGRSRPFHRDADGLVPGEGAGFIALMRLADAAAADVPVLGVIRGVGLSNDGRAGGILAPSQQGQERALRRAYELAGLDPSTVSYVECHATGTAVGDAVEARAMASVFGEAPDVVIGSVKAAIGHTLAASGMAGILKVLGAFEAGVLPAQPEPVDPIDALAGTPLRVAETAEEWRGPRRAGVSSFGFGGANAHVVLEAWHSTGAGAGVPEPPPPAQIAVVAMGARVGNGESLEDLRQALVNGTPGQLSTVDVDLDGLCFPPTDLRLAEPRQLLALAAAREAVNGVDLPERTSVLVGIGDSAGAARYGASWRGGHDEQLLGAGVVGTMPHITAHRINTQLNLTGPGFAVCADEESGLVALDLATRALRHREVDAAVVGAVDVTTDAVQRAALRTEHPADAAIVLVLKRLDDAQRDGDQIMAVLSEEPPRAKIDHLVGDTHAASGLLSVAAAILLAEPRLRIFSGSDRAEVINAAIAGRESDVGPARLAVHGDVLDQAVKWLQNKAIRPRGASYRDTPIVGETAFVFTNGSAAEPHADVLDQILAAGALSARHVKASRRLLGNPDAVIGYSSGESAALTAMGVWSNPVEHAEAARRSGLFDKEIGGEYLAVRRAWAALGIKGERWASYAVPVTASQARAALAGETAVHLMAINTPDLCVIGGEAEACAKWLVQHDLSGVRLDYDMAAHAPELAEIAARWWELHHRPTTPIPGVRFYSCASGEPYEPTADSVAAALTHQVLGTIDFVRVIERAWSDGVRTFVEHGPRGLCTSWITRTLGERDHLALAMDTPLSQVVADLAAAGIAFRNSALGNPAERANVMRLPVETPTQVMPPAPPLPSVLRQAPTSLRDLVTAAHRAALAGQAESYHQFLASHAEADQAFLRTLSAVFTRPAPVGLPGPEFTRAQLEHLAHGKVSELFGPLFAAQDHKHRQTRMPEPPMLLADRVLGIDGEPGALVNGRATGTIWTETDVTDDSWYLDDCGRMPAGLMIEAGQADLLLISWLGADLVGGERVYRLLGCDLTLHGAPPAPGDTLRYEIHVDGDARVFSFHYDCFVNGELRMSVRNGQAGFFTDEELLASEGVQWTPGPTVVTTPPARAASSFTSEQVTAFAEGRPAECFGPDWEITRAHVRTPRTGSGHMRLIDEVTEFDPHRGYLRATARVTPTSWFFDGHFHNDPCMPGTLMFEGAVQAASFHLAACGHAIDRDGWRFEVQGQARLRCRRQVAPADSELVYEVFVSAIDEFSVTADVLCTVDGVKAFHAAGLTVALVPDWPFDHWRRLGPPRVRKAGETVPLRLLGGTVGHPEQQGGLHMVLASSWGRQAEVFGEARARFDGALRMPRLPGPPYLFVSRFVGGDAQPGGERVGDTLVAEYDVPADAWYFDSSDRPVMPPAALMEVALQVCGCLSSMTTNVSEEQESLFYRNLDGEGTVLSAITPATEVLRTTAELRSVSRLGNMILNSFVVHVLADGVPAYRATAVFGFFPKRALDEQVGLPGGPPEQLPPGRSLDLSGLADTPPMLLMLDRVTGHWPDGGKARLGRLRAEKDVDAGEWYFKAHFFQDPVQPGSLGIEALCQALRLHLRAQGLSAPGHDPVLVNHAMKWTYRGQVVPRTGTMTMEVEVLSVHPDHVVAEGWLWFDGRRLYHLHQFAMSTRAPSTTTTIHAASTVTPSITPSTGSPRTATASTATAITVSTVTNSTGTSTADTVSSGAHNTATTSSDASSTATGAANTSTADAVSTGTRNTSTQAINAYINSSTVGTDAVNTDTSVNTTKTISTGAHNTATAGPGASKTSTSNARPGTSEPRMNTVDVVSTEIHLDPADHPWMADHAPGWATPAMPMLSIVDTLADAAARRTGRDVCAVRDVQLRRWLPTDRPLHLRTDVELDGDTARTTLLTWRDAATVHLSRFEEVASGTVHLGPYPTTRPEPFAQLTDAVEEVDPYTSGEMFHGPAFQYVTSLRVSDAGSTSVLDIDRGSVPYGRLHQGLLDGIVHGVPAHHLQRWSPDIAPGRVSVPHRLVALYLYEPLPATGTAISEIRFAGLAEGNPLLPTFDMQLVVGGRVVAQLRLTYVMIPLDLGASLPLTQRRAFLRDRLYVPGATLSRHTAEATVLQERHVDAMDVTRGSVARVFGIDPALPRDQRLVVLAVKEHVARLVEVHPYFVETEGDSARVNGRSYPVEIVREGDRVTVTSR</sequence>
<evidence type="ECO:0000259" key="3">
    <source>
        <dbReference type="PROSITE" id="PS52004"/>
    </source>
</evidence>
<dbReference type="PANTHER" id="PTHR43074">
    <property type="entry name" value="OMEGA-3 POLYUNSATURATED FATTY ACID SYNTHASE PFAB-RELATED"/>
    <property type="match status" value="1"/>
</dbReference>
<gene>
    <name evidence="4" type="ORF">GCM10022247_68110</name>
</gene>
<evidence type="ECO:0000313" key="5">
    <source>
        <dbReference type="Proteomes" id="UP001501747"/>
    </source>
</evidence>
<feature type="region of interest" description="Disordered" evidence="2">
    <location>
        <begin position="1885"/>
        <end position="1929"/>
    </location>
</feature>
<evidence type="ECO:0000313" key="4">
    <source>
        <dbReference type="EMBL" id="GAA4033475.1"/>
    </source>
</evidence>
<accession>A0ABP7TZD5</accession>
<dbReference type="Pfam" id="PF16197">
    <property type="entry name" value="KAsynt_C_assoc"/>
    <property type="match status" value="1"/>
</dbReference>
<dbReference type="SUPFAM" id="SSF52151">
    <property type="entry name" value="FabD/lysophospholipase-like"/>
    <property type="match status" value="1"/>
</dbReference>
<feature type="compositionally biased region" description="Low complexity" evidence="2">
    <location>
        <begin position="1885"/>
        <end position="1924"/>
    </location>
</feature>
<dbReference type="SUPFAM" id="SSF53901">
    <property type="entry name" value="Thiolase-like"/>
    <property type="match status" value="2"/>
</dbReference>
<protein>
    <recommendedName>
        <fullName evidence="3">Ketosynthase family 3 (KS3) domain-containing protein</fullName>
    </recommendedName>
</protein>
<dbReference type="InterPro" id="IPR016035">
    <property type="entry name" value="Acyl_Trfase/lysoPLipase"/>
</dbReference>
<dbReference type="SMART" id="SM00825">
    <property type="entry name" value="PKS_KS"/>
    <property type="match status" value="1"/>
</dbReference>
<dbReference type="Pfam" id="PF02801">
    <property type="entry name" value="Ketoacyl-synt_C"/>
    <property type="match status" value="1"/>
</dbReference>
<dbReference type="InterPro" id="IPR001227">
    <property type="entry name" value="Ac_transferase_dom_sf"/>
</dbReference>
<dbReference type="Proteomes" id="UP001501747">
    <property type="component" value="Unassembled WGS sequence"/>
</dbReference>
<dbReference type="InterPro" id="IPR014043">
    <property type="entry name" value="Acyl_transferase_dom"/>
</dbReference>
<dbReference type="SMART" id="SM00827">
    <property type="entry name" value="PKS_AT"/>
    <property type="match status" value="1"/>
</dbReference>
<dbReference type="InterPro" id="IPR014031">
    <property type="entry name" value="Ketoacyl_synth_C"/>
</dbReference>
<dbReference type="InterPro" id="IPR016039">
    <property type="entry name" value="Thiolase-like"/>
</dbReference>
<dbReference type="Pfam" id="PF00109">
    <property type="entry name" value="ketoacyl-synt"/>
    <property type="match status" value="2"/>
</dbReference>
<dbReference type="InterPro" id="IPR013114">
    <property type="entry name" value="FabA_FabZ"/>
</dbReference>
<dbReference type="Gene3D" id="3.30.70.250">
    <property type="entry name" value="Malonyl-CoA ACP transacylase, ACP-binding"/>
    <property type="match status" value="1"/>
</dbReference>
<dbReference type="InterPro" id="IPR052568">
    <property type="entry name" value="PKS-FAS_Synthase"/>
</dbReference>
<dbReference type="Gene3D" id="3.40.366.10">
    <property type="entry name" value="Malonyl-Coenzyme A Acyl Carrier Protein, domain 2"/>
    <property type="match status" value="1"/>
</dbReference>
<proteinExistence type="inferred from homology"/>
<dbReference type="Gene3D" id="3.40.47.10">
    <property type="match status" value="2"/>
</dbReference>
<dbReference type="PANTHER" id="PTHR43074:SF1">
    <property type="entry name" value="BETA-KETOACYL SYNTHASE FAMILY PROTEIN-RELATED"/>
    <property type="match status" value="1"/>
</dbReference>
<organism evidence="4 5">
    <name type="scientific">Allokutzneria multivorans</name>
    <dbReference type="NCBI Taxonomy" id="1142134"/>
    <lineage>
        <taxon>Bacteria</taxon>
        <taxon>Bacillati</taxon>
        <taxon>Actinomycetota</taxon>
        <taxon>Actinomycetes</taxon>
        <taxon>Pseudonocardiales</taxon>
        <taxon>Pseudonocardiaceae</taxon>
        <taxon>Allokutzneria</taxon>
    </lineage>
</organism>
<feature type="region of interest" description="Disordered" evidence="2">
    <location>
        <begin position="1961"/>
        <end position="1993"/>
    </location>
</feature>
<feature type="domain" description="Ketosynthase family 3 (KS3)" evidence="3">
    <location>
        <begin position="2"/>
        <end position="390"/>
    </location>
</feature>
<name>A0ABP7TZD5_9PSEU</name>
<dbReference type="Gene3D" id="3.10.129.10">
    <property type="entry name" value="Hotdog Thioesterase"/>
    <property type="match status" value="4"/>
</dbReference>
<dbReference type="InterPro" id="IPR032821">
    <property type="entry name" value="PKS_assoc"/>
</dbReference>
<dbReference type="InterPro" id="IPR020841">
    <property type="entry name" value="PKS_Beta-ketoAc_synthase_dom"/>
</dbReference>
<keyword evidence="5" id="KW-1185">Reference proteome</keyword>
<dbReference type="Pfam" id="PF07977">
    <property type="entry name" value="FabA"/>
    <property type="match status" value="2"/>
</dbReference>
<dbReference type="CDD" id="cd00833">
    <property type="entry name" value="PKS"/>
    <property type="match status" value="1"/>
</dbReference>
<dbReference type="EMBL" id="BAABAL010000023">
    <property type="protein sequence ID" value="GAA4033475.1"/>
    <property type="molecule type" value="Genomic_DNA"/>
</dbReference>
<evidence type="ECO:0000256" key="1">
    <source>
        <dbReference type="RuleBase" id="RU003694"/>
    </source>
</evidence>
<reference evidence="5" key="1">
    <citation type="journal article" date="2019" name="Int. J. Syst. Evol. Microbiol.">
        <title>The Global Catalogue of Microorganisms (GCM) 10K type strain sequencing project: providing services to taxonomists for standard genome sequencing and annotation.</title>
        <authorList>
            <consortium name="The Broad Institute Genomics Platform"/>
            <consortium name="The Broad Institute Genome Sequencing Center for Infectious Disease"/>
            <person name="Wu L."/>
            <person name="Ma J."/>
        </authorList>
    </citation>
    <scope>NUCLEOTIDE SEQUENCE [LARGE SCALE GENOMIC DNA]</scope>
    <source>
        <strain evidence="5">JCM 17342</strain>
    </source>
</reference>
<evidence type="ECO:0000256" key="2">
    <source>
        <dbReference type="SAM" id="MobiDB-lite"/>
    </source>
</evidence>
<dbReference type="SUPFAM" id="SSF54637">
    <property type="entry name" value="Thioesterase/thiol ester dehydrase-isomerase"/>
    <property type="match status" value="4"/>
</dbReference>
<dbReference type="InterPro" id="IPR029069">
    <property type="entry name" value="HotDog_dom_sf"/>
</dbReference>
<comment type="caution">
    <text evidence="4">The sequence shown here is derived from an EMBL/GenBank/DDBJ whole genome shotgun (WGS) entry which is preliminary data.</text>
</comment>
<dbReference type="InterPro" id="IPR014030">
    <property type="entry name" value="Ketoacyl_synth_N"/>
</dbReference>